<name>A0A3B0T6R6_9ZZZZ</name>
<dbReference type="EMBL" id="UOEP01000003">
    <property type="protein sequence ID" value="VAW12550.1"/>
    <property type="molecule type" value="Genomic_DNA"/>
</dbReference>
<sequence length="241" mass="26661">MKKIISLFILVTFSSVFVSAQSDKRNVIKFYPASPFFGKTTLGYERVIDEKKSITFNIGLPTGVSIQSYLSSNISEGLDVHTGRLKGFLIMPGYRANLSKKAAPVGFYVEPYLKYEKFTMNLGGEFIDKEQERFDSDINGTYSGYGAGFQIGAQWLALDIISFDISFGPEAKIGTMDVLWADKSGEVNIGDVYNDLDDSFAKTPIIGGKMELTKGADYVKVRIPRQFIPGLRVAFSLGIAF</sequence>
<accession>A0A3B0T6R6</accession>
<evidence type="ECO:0000313" key="1">
    <source>
        <dbReference type="EMBL" id="VAW12550.1"/>
    </source>
</evidence>
<organism evidence="1">
    <name type="scientific">hydrothermal vent metagenome</name>
    <dbReference type="NCBI Taxonomy" id="652676"/>
    <lineage>
        <taxon>unclassified sequences</taxon>
        <taxon>metagenomes</taxon>
        <taxon>ecological metagenomes</taxon>
    </lineage>
</organism>
<dbReference type="AlphaFoldDB" id="A0A3B0T6R6"/>
<proteinExistence type="predicted"/>
<protein>
    <recommendedName>
        <fullName evidence="2">DUF3575 domain-containing protein</fullName>
    </recommendedName>
</protein>
<evidence type="ECO:0008006" key="2">
    <source>
        <dbReference type="Google" id="ProtNLM"/>
    </source>
</evidence>
<gene>
    <name evidence="1" type="ORF">MNBD_BACTEROID01-1247</name>
</gene>
<reference evidence="1" key="1">
    <citation type="submission" date="2018-06" db="EMBL/GenBank/DDBJ databases">
        <authorList>
            <person name="Zhirakovskaya E."/>
        </authorList>
    </citation>
    <scope>NUCLEOTIDE SEQUENCE</scope>
</reference>